<feature type="region of interest" description="Disordered" evidence="1">
    <location>
        <begin position="22"/>
        <end position="63"/>
    </location>
</feature>
<reference evidence="3" key="3">
    <citation type="submission" date="2022-06" db="UniProtKB">
        <authorList>
            <consortium name="EnsemblMetazoa"/>
        </authorList>
    </citation>
    <scope>IDENTIFICATION</scope>
</reference>
<dbReference type="AlphaFoldDB" id="A0A834VF87"/>
<evidence type="ECO:0000313" key="3">
    <source>
        <dbReference type="EnsemblMetazoa" id="KAF7494656.1"/>
    </source>
</evidence>
<evidence type="ECO:0000313" key="2">
    <source>
        <dbReference type="EMBL" id="KAF7494656.1"/>
    </source>
</evidence>
<sequence>MTARVAEEKIFDCNHHEEFEDAIDNLSSNDDSGHSSQTNVSEHSNSSPSSDEDESDRSVWKESSNWNHLEENDGLGPSLEESLIDIDRLLHMALDNRFHEAYEGTTKWAECSLYHALGRCTLSFLKGCLTLERDEIQIALENLRNSLVVCEKFKRHSSLTRYVWRPNYNNYTDVEIHSELCYAETLLMIALLTFLEDQSIMNLVRGAFRIRNCYQSYKECYYILNNRTKWSSKCSKIHFESGVRLGIGTFNLMLSHMPTKVLKLLEFVGFSGNRKHGLEELQTSAFLQNGLRRPLAVLIMLAYQCYIEHVFGLAEGDMRCVESCLDYALNKHPNGAFFLLFLGRKLQLNGEIRPAIDAFNRCIKVQNEWQQFHNICYWELLWCYSVQCDWINAADCANVLRQQCKWSPATYTYQYATFLYMIMIEQSRPELRSQISDLMREVPGLRLRFAGKTIPAEKFAIVHSQKYLNQKESLTLPTIEYMYVWNIFPIVGRSPDLLKPILELIEKNEKIERKKLMKIDLHQDQSKRDNLYLDDYCRCLLLKGMCLRYLKRFDESNDCFSNVIERKNHIKCDEYLVVNATLELGLNHMRMQQYNEARQWLDSAKSYSGYSLETIIHFRIHTAMRTINLIDKNGESRKNETGNLSNKNKIPKQDDLYEINNDFGQNDRNSSDLILNKNEENLPNKGERWTLWNELSKRFTIQSDN</sequence>
<dbReference type="EnsemblMetazoa" id="SSS_12s_mrna">
    <property type="protein sequence ID" value="KAF7494656.1"/>
    <property type="gene ID" value="SSS_12"/>
</dbReference>
<accession>A0A834VF87</accession>
<evidence type="ECO:0000313" key="4">
    <source>
        <dbReference type="Proteomes" id="UP000070412"/>
    </source>
</evidence>
<dbReference type="Pfam" id="PF10300">
    <property type="entry name" value="Iml2-TPR_39"/>
    <property type="match status" value="1"/>
</dbReference>
<dbReference type="InterPro" id="IPR019412">
    <property type="entry name" value="IML2/TPR_39"/>
</dbReference>
<dbReference type="OrthoDB" id="6421628at2759"/>
<dbReference type="Gene3D" id="1.25.40.10">
    <property type="entry name" value="Tetratricopeptide repeat domain"/>
    <property type="match status" value="1"/>
</dbReference>
<reference evidence="4" key="1">
    <citation type="journal article" date="2020" name="PLoS Negl. Trop. Dis.">
        <title>High-quality nuclear genome for Sarcoptes scabiei-A critical resource for a neglected parasite.</title>
        <authorList>
            <person name="Korhonen P.K."/>
            <person name="Gasser R.B."/>
            <person name="Ma G."/>
            <person name="Wang T."/>
            <person name="Stroehlein A.J."/>
            <person name="Young N.D."/>
            <person name="Ang C.S."/>
            <person name="Fernando D.D."/>
            <person name="Lu H.C."/>
            <person name="Taylor S."/>
            <person name="Reynolds S.L."/>
            <person name="Mofiz E."/>
            <person name="Najaraj S.H."/>
            <person name="Gowda H."/>
            <person name="Madugundu A."/>
            <person name="Renuse S."/>
            <person name="Holt D."/>
            <person name="Pandey A."/>
            <person name="Papenfuss A.T."/>
            <person name="Fischer K."/>
        </authorList>
    </citation>
    <scope>NUCLEOTIDE SEQUENCE [LARGE SCALE GENOMIC DNA]</scope>
</reference>
<evidence type="ECO:0000256" key="1">
    <source>
        <dbReference type="SAM" id="MobiDB-lite"/>
    </source>
</evidence>
<dbReference type="SUPFAM" id="SSF48452">
    <property type="entry name" value="TPR-like"/>
    <property type="match status" value="1"/>
</dbReference>
<dbReference type="PANTHER" id="PTHR31859">
    <property type="entry name" value="TETRATRICOPEPTIDE REPEAT PROTEIN 39 FAMILY MEMBER"/>
    <property type="match status" value="1"/>
</dbReference>
<dbReference type="InterPro" id="IPR019734">
    <property type="entry name" value="TPR_rpt"/>
</dbReference>
<dbReference type="Proteomes" id="UP000070412">
    <property type="component" value="Unassembled WGS sequence"/>
</dbReference>
<organism evidence="2">
    <name type="scientific">Sarcoptes scabiei</name>
    <name type="common">Itch mite</name>
    <name type="synonym">Acarus scabiei</name>
    <dbReference type="NCBI Taxonomy" id="52283"/>
    <lineage>
        <taxon>Eukaryota</taxon>
        <taxon>Metazoa</taxon>
        <taxon>Ecdysozoa</taxon>
        <taxon>Arthropoda</taxon>
        <taxon>Chelicerata</taxon>
        <taxon>Arachnida</taxon>
        <taxon>Acari</taxon>
        <taxon>Acariformes</taxon>
        <taxon>Sarcoptiformes</taxon>
        <taxon>Astigmata</taxon>
        <taxon>Psoroptidia</taxon>
        <taxon>Sarcoptoidea</taxon>
        <taxon>Sarcoptidae</taxon>
        <taxon>Sarcoptinae</taxon>
        <taxon>Sarcoptes</taxon>
    </lineage>
</organism>
<dbReference type="InterPro" id="IPR011990">
    <property type="entry name" value="TPR-like_helical_dom_sf"/>
</dbReference>
<keyword evidence="4" id="KW-1185">Reference proteome</keyword>
<protein>
    <submittedName>
        <fullName evidence="2">Tetratricopeptide repeat protein 39B</fullName>
    </submittedName>
</protein>
<dbReference type="EMBL" id="WVUK01000052">
    <property type="protein sequence ID" value="KAF7494656.1"/>
    <property type="molecule type" value="Genomic_DNA"/>
</dbReference>
<proteinExistence type="predicted"/>
<name>A0A834VF87_SARSC</name>
<reference evidence="2" key="2">
    <citation type="submission" date="2020-01" db="EMBL/GenBank/DDBJ databases">
        <authorList>
            <person name="Korhonen P.K.K."/>
            <person name="Guangxu M.G."/>
            <person name="Wang T.W."/>
            <person name="Stroehlein A.J.S."/>
            <person name="Young N.D."/>
            <person name="Ang C.-S.A."/>
            <person name="Fernando D.W.F."/>
            <person name="Lu H.L."/>
            <person name="Taylor S.T."/>
            <person name="Ehtesham M.E.M."/>
            <person name="Najaraj S.H.N."/>
            <person name="Harsha G.H.G."/>
            <person name="Madugundu A.M."/>
            <person name="Renuse S.R."/>
            <person name="Holt D.H."/>
            <person name="Pandey A.P."/>
            <person name="Papenfuss A.P."/>
            <person name="Gasser R.B.G."/>
            <person name="Fischer K.F."/>
        </authorList>
    </citation>
    <scope>NUCLEOTIDE SEQUENCE</scope>
    <source>
        <strain evidence="2">SSS_KF_BRIS2020</strain>
    </source>
</reference>
<dbReference type="SMART" id="SM00028">
    <property type="entry name" value="TPR"/>
    <property type="match status" value="3"/>
</dbReference>
<gene>
    <name evidence="2" type="primary">SSS_12g</name>
    <name evidence="2" type="ORF">SSS_12</name>
</gene>
<dbReference type="PANTHER" id="PTHR31859:SF9">
    <property type="entry name" value="TETRATRICOPEPTIDE REPEAT PROTEIN 39B"/>
    <property type="match status" value="1"/>
</dbReference>
<feature type="compositionally biased region" description="Polar residues" evidence="1">
    <location>
        <begin position="25"/>
        <end position="40"/>
    </location>
</feature>